<dbReference type="InterPro" id="IPR032675">
    <property type="entry name" value="LRR_dom_sf"/>
</dbReference>
<dbReference type="OrthoDB" id="614750at2"/>
<dbReference type="InterPro" id="IPR050836">
    <property type="entry name" value="SDS22/Internalin_LRR"/>
</dbReference>
<evidence type="ECO:0000256" key="2">
    <source>
        <dbReference type="ARBA" id="ARBA00022737"/>
    </source>
</evidence>
<protein>
    <submittedName>
        <fullName evidence="4">Leucine rich repeat (LRR) protein</fullName>
    </submittedName>
</protein>
<dbReference type="InterPro" id="IPR022236">
    <property type="entry name" value="DUF3761"/>
</dbReference>
<evidence type="ECO:0000256" key="3">
    <source>
        <dbReference type="SAM" id="MobiDB-lite"/>
    </source>
</evidence>
<dbReference type="PROSITE" id="PS51450">
    <property type="entry name" value="LRR"/>
    <property type="match status" value="2"/>
</dbReference>
<evidence type="ECO:0000313" key="5">
    <source>
        <dbReference type="Proteomes" id="UP000280008"/>
    </source>
</evidence>
<gene>
    <name evidence="4" type="ORF">C8E83_0561</name>
</gene>
<dbReference type="RefSeq" id="WP_121368331.1">
    <property type="nucleotide sequence ID" value="NZ_RBKS01000001.1"/>
</dbReference>
<accession>A0A495IDC6</accession>
<dbReference type="InterPro" id="IPR025875">
    <property type="entry name" value="Leu-rich_rpt_4"/>
</dbReference>
<comment type="caution">
    <text evidence="4">The sequence shown here is derived from an EMBL/GenBank/DDBJ whole genome shotgun (WGS) entry which is preliminary data.</text>
</comment>
<sequence length="684" mass="69557">MHRTTPAHSRARSIAGSDTRTRHRRLAIGTTIAVIAAALTGIGASTAFADAPIPPQPPQPPSTVTISDPALAACTATATDEPAGTDTFTTDELAAVTTLECSGVADDSALVDFTGLTSLSLTNGSIDDVSPLSGLTQLTSIDLSHNAISDVSPLASLTDLGSLDLVGNHITDLRPLSSLQVNANAGAQTTTYAGLPLVRGTRFEPPVSFDQTGTPLAITAATGATYDNSAWEATPTGASGSLVFGSPSSSLQVTLSFSALLTFDATPFPSIGGVGLIGGTLTSSVPQWTPAATHIAYQWYEGGTPIEGATNPTFTVPASLAGDLISLNITGSRDGYQDYSDGSNSIPIAAGFLNGTLDNTISVSGTPTVFRTLSIAGDDWWPTPTTTRYQWYRAGAPIKGATRSTYTLTAADAAHGISVSVTLSRANYATLTVMSAKVGVNPASLTKASKPGISGHAVTGAVLSATVGTWHPSGISFAYRWYRNGVPITDAVKSQYRLTAADVHQAVTVTVTGSKSGYASIAETSAAVKPGLGTISPAPAPVITGTVAVGHKVTASLGSWPAGVGITKQWRLNGANISGANGLTYTIRSSDAGKTLTFVATGSKSGYTSVARVSGGKAVPKPAAPAPTCTNGTYVNSSGHTVCRPEAAPSPPAGATAQCNDGTYSFSEHRQGTCSGHGGVKRWL</sequence>
<feature type="compositionally biased region" description="Basic residues" evidence="3">
    <location>
        <begin position="1"/>
        <end position="11"/>
    </location>
</feature>
<dbReference type="SMART" id="SM00365">
    <property type="entry name" value="LRR_SD22"/>
    <property type="match status" value="3"/>
</dbReference>
<dbReference type="Pfam" id="PF12799">
    <property type="entry name" value="LRR_4"/>
    <property type="match status" value="1"/>
</dbReference>
<dbReference type="Gene3D" id="3.80.10.10">
    <property type="entry name" value="Ribonuclease Inhibitor"/>
    <property type="match status" value="1"/>
</dbReference>
<dbReference type="Pfam" id="PF12587">
    <property type="entry name" value="DUF3761"/>
    <property type="match status" value="1"/>
</dbReference>
<evidence type="ECO:0000256" key="1">
    <source>
        <dbReference type="ARBA" id="ARBA00022614"/>
    </source>
</evidence>
<keyword evidence="2" id="KW-0677">Repeat</keyword>
<dbReference type="InterPro" id="IPR001611">
    <property type="entry name" value="Leu-rich_rpt"/>
</dbReference>
<keyword evidence="1" id="KW-0433">Leucine-rich repeat</keyword>
<dbReference type="EMBL" id="RBKS01000001">
    <property type="protein sequence ID" value="RKR73468.1"/>
    <property type="molecule type" value="Genomic_DNA"/>
</dbReference>
<feature type="region of interest" description="Disordered" evidence="3">
    <location>
        <begin position="1"/>
        <end position="22"/>
    </location>
</feature>
<organism evidence="4 5">
    <name type="scientific">Frondihabitans australicus</name>
    <dbReference type="NCBI Taxonomy" id="386892"/>
    <lineage>
        <taxon>Bacteria</taxon>
        <taxon>Bacillati</taxon>
        <taxon>Actinomycetota</taxon>
        <taxon>Actinomycetes</taxon>
        <taxon>Micrococcales</taxon>
        <taxon>Microbacteriaceae</taxon>
        <taxon>Frondihabitans</taxon>
    </lineage>
</organism>
<dbReference type="Gene3D" id="2.60.40.2700">
    <property type="match status" value="4"/>
</dbReference>
<name>A0A495IDC6_9MICO</name>
<evidence type="ECO:0000313" key="4">
    <source>
        <dbReference type="EMBL" id="RKR73468.1"/>
    </source>
</evidence>
<proteinExistence type="predicted"/>
<dbReference type="PANTHER" id="PTHR46652:SF3">
    <property type="entry name" value="LEUCINE-RICH REPEAT-CONTAINING PROTEIN 9"/>
    <property type="match status" value="1"/>
</dbReference>
<keyword evidence="5" id="KW-1185">Reference proteome</keyword>
<dbReference type="SUPFAM" id="SSF52058">
    <property type="entry name" value="L domain-like"/>
    <property type="match status" value="1"/>
</dbReference>
<dbReference type="AlphaFoldDB" id="A0A495IDC6"/>
<reference evidence="4 5" key="1">
    <citation type="submission" date="2018-10" db="EMBL/GenBank/DDBJ databases">
        <title>Sequencing the genomes of 1000 actinobacteria strains.</title>
        <authorList>
            <person name="Klenk H.-P."/>
        </authorList>
    </citation>
    <scope>NUCLEOTIDE SEQUENCE [LARGE SCALE GENOMIC DNA]</scope>
    <source>
        <strain evidence="4 5">DSM 17894</strain>
    </source>
</reference>
<dbReference type="PANTHER" id="PTHR46652">
    <property type="entry name" value="LEUCINE-RICH REPEAT AND IQ DOMAIN-CONTAINING PROTEIN 1-RELATED"/>
    <property type="match status" value="1"/>
</dbReference>
<dbReference type="Proteomes" id="UP000280008">
    <property type="component" value="Unassembled WGS sequence"/>
</dbReference>